<dbReference type="AlphaFoldDB" id="A0A919RIM5"/>
<name>A0A919RIM5_9ACTN</name>
<sequence>MGTHAAWAGPMTFGSGSEFDGHDVIHPDLGSAVTSGPREGPGRPALPSRASRRAAGPKARFEPRGVAFRLRSARTTHSPRAQAGQLRDRRLEDAVFSLERAQGRGLHAHVQPSLRTRSSRPTELKSVAVGPCRTRV</sequence>
<evidence type="ECO:0000256" key="1">
    <source>
        <dbReference type="SAM" id="MobiDB-lite"/>
    </source>
</evidence>
<dbReference type="EMBL" id="BOOW01000018">
    <property type="protein sequence ID" value="GII92681.1"/>
    <property type="molecule type" value="Genomic_DNA"/>
</dbReference>
<protein>
    <submittedName>
        <fullName evidence="2">Uncharacterized protein</fullName>
    </submittedName>
</protein>
<reference evidence="2" key="1">
    <citation type="submission" date="2021-01" db="EMBL/GenBank/DDBJ databases">
        <title>Whole genome shotgun sequence of Sinosporangium siamense NBRC 109515.</title>
        <authorList>
            <person name="Komaki H."/>
            <person name="Tamura T."/>
        </authorList>
    </citation>
    <scope>NUCLEOTIDE SEQUENCE</scope>
    <source>
        <strain evidence="2">NBRC 109515</strain>
    </source>
</reference>
<feature type="compositionally biased region" description="Low complexity" evidence="1">
    <location>
        <begin position="42"/>
        <end position="58"/>
    </location>
</feature>
<feature type="region of interest" description="Disordered" evidence="1">
    <location>
        <begin position="104"/>
        <end position="136"/>
    </location>
</feature>
<organism evidence="2 3">
    <name type="scientific">Sinosporangium siamense</name>
    <dbReference type="NCBI Taxonomy" id="1367973"/>
    <lineage>
        <taxon>Bacteria</taxon>
        <taxon>Bacillati</taxon>
        <taxon>Actinomycetota</taxon>
        <taxon>Actinomycetes</taxon>
        <taxon>Streptosporangiales</taxon>
        <taxon>Streptosporangiaceae</taxon>
        <taxon>Sinosporangium</taxon>
    </lineage>
</organism>
<comment type="caution">
    <text evidence="2">The sequence shown here is derived from an EMBL/GenBank/DDBJ whole genome shotgun (WGS) entry which is preliminary data.</text>
</comment>
<gene>
    <name evidence="2" type="ORF">Ssi02_29120</name>
</gene>
<keyword evidence="3" id="KW-1185">Reference proteome</keyword>
<feature type="region of interest" description="Disordered" evidence="1">
    <location>
        <begin position="1"/>
        <end position="65"/>
    </location>
</feature>
<accession>A0A919RIM5</accession>
<evidence type="ECO:0000313" key="3">
    <source>
        <dbReference type="Proteomes" id="UP000606172"/>
    </source>
</evidence>
<proteinExistence type="predicted"/>
<evidence type="ECO:0000313" key="2">
    <source>
        <dbReference type="EMBL" id="GII92681.1"/>
    </source>
</evidence>
<dbReference type="Proteomes" id="UP000606172">
    <property type="component" value="Unassembled WGS sequence"/>
</dbReference>